<reference evidence="6 7" key="1">
    <citation type="submission" date="2015-01" db="EMBL/GenBank/DDBJ databases">
        <title>The Genome Sequence of Exophiala oligosperma CBS72588.</title>
        <authorList>
            <consortium name="The Broad Institute Genomics Platform"/>
            <person name="Cuomo C."/>
            <person name="de Hoog S."/>
            <person name="Gorbushina A."/>
            <person name="Stielow B."/>
            <person name="Teixiera M."/>
            <person name="Abouelleil A."/>
            <person name="Chapman S.B."/>
            <person name="Priest M."/>
            <person name="Young S.K."/>
            <person name="Wortman J."/>
            <person name="Nusbaum C."/>
            <person name="Birren B."/>
        </authorList>
    </citation>
    <scope>NUCLEOTIDE SEQUENCE [LARGE SCALE GENOMIC DNA]</scope>
    <source>
        <strain evidence="6 7">CBS 72588</strain>
    </source>
</reference>
<dbReference type="RefSeq" id="XP_016262437.1">
    <property type="nucleotide sequence ID" value="XM_016406833.1"/>
</dbReference>
<dbReference type="PANTHER" id="PTHR12203:SF35">
    <property type="entry name" value="PROTEIN O-GLUCOSYLTRANSFERASE 1"/>
    <property type="match status" value="1"/>
</dbReference>
<feature type="transmembrane region" description="Helical" evidence="3">
    <location>
        <begin position="352"/>
        <end position="372"/>
    </location>
</feature>
<keyword evidence="7" id="KW-1185">Reference proteome</keyword>
<dbReference type="EMBL" id="KN847336">
    <property type="protein sequence ID" value="KIW42221.1"/>
    <property type="molecule type" value="Genomic_DNA"/>
</dbReference>
<dbReference type="SMART" id="SM00672">
    <property type="entry name" value="CAP10"/>
    <property type="match status" value="1"/>
</dbReference>
<feature type="transmembrane region" description="Helical" evidence="3">
    <location>
        <begin position="384"/>
        <end position="405"/>
    </location>
</feature>
<dbReference type="InterPro" id="IPR051091">
    <property type="entry name" value="O-Glucosyltr/Glycosyltrsf_90"/>
</dbReference>
<keyword evidence="3" id="KW-0472">Membrane</keyword>
<protein>
    <recommendedName>
        <fullName evidence="5">Glycosyl transferase CAP10 domain-containing protein</fullName>
    </recommendedName>
</protein>
<dbReference type="HOGENOM" id="CLU_005027_1_1_1"/>
<dbReference type="STRING" id="215243.A0A0D2AQI9"/>
<feature type="transmembrane region" description="Helical" evidence="3">
    <location>
        <begin position="32"/>
        <end position="50"/>
    </location>
</feature>
<keyword evidence="4" id="KW-0732">Signal</keyword>
<dbReference type="VEuPathDB" id="FungiDB:PV06_05785"/>
<organism evidence="6 7">
    <name type="scientific">Exophiala oligosperma</name>
    <dbReference type="NCBI Taxonomy" id="215243"/>
    <lineage>
        <taxon>Eukaryota</taxon>
        <taxon>Fungi</taxon>
        <taxon>Dikarya</taxon>
        <taxon>Ascomycota</taxon>
        <taxon>Pezizomycotina</taxon>
        <taxon>Eurotiomycetes</taxon>
        <taxon>Chaetothyriomycetidae</taxon>
        <taxon>Chaetothyriales</taxon>
        <taxon>Herpotrichiellaceae</taxon>
        <taxon>Exophiala</taxon>
    </lineage>
</organism>
<feature type="transmembrane region" description="Helical" evidence="3">
    <location>
        <begin position="297"/>
        <end position="315"/>
    </location>
</feature>
<evidence type="ECO:0000313" key="7">
    <source>
        <dbReference type="Proteomes" id="UP000053342"/>
    </source>
</evidence>
<dbReference type="PANTHER" id="PTHR12203">
    <property type="entry name" value="KDEL LYS-ASP-GLU-LEU CONTAINING - RELATED"/>
    <property type="match status" value="1"/>
</dbReference>
<keyword evidence="3" id="KW-1133">Transmembrane helix</keyword>
<dbReference type="Pfam" id="PF05686">
    <property type="entry name" value="Glyco_transf_90"/>
    <property type="match status" value="1"/>
</dbReference>
<feature type="domain" description="Glycosyl transferase CAP10" evidence="5">
    <location>
        <begin position="669"/>
        <end position="982"/>
    </location>
</feature>
<accession>A0A0D2AQI9</accession>
<dbReference type="GeneID" id="27357859"/>
<evidence type="ECO:0000313" key="6">
    <source>
        <dbReference type="EMBL" id="KIW42221.1"/>
    </source>
</evidence>
<keyword evidence="3" id="KW-0812">Transmembrane</keyword>
<feature type="chain" id="PRO_5002238501" description="Glycosyl transferase CAP10 domain-containing protein" evidence="4">
    <location>
        <begin position="29"/>
        <end position="991"/>
    </location>
</feature>
<feature type="transmembrane region" description="Helical" evidence="3">
    <location>
        <begin position="218"/>
        <end position="236"/>
    </location>
</feature>
<feature type="transmembrane region" description="Helical" evidence="3">
    <location>
        <begin position="180"/>
        <end position="198"/>
    </location>
</feature>
<dbReference type="Proteomes" id="UP000053342">
    <property type="component" value="Unassembled WGS sequence"/>
</dbReference>
<feature type="transmembrane region" description="Helical" evidence="3">
    <location>
        <begin position="327"/>
        <end position="346"/>
    </location>
</feature>
<keyword evidence="2" id="KW-0808">Transferase</keyword>
<feature type="transmembrane region" description="Helical" evidence="3">
    <location>
        <begin position="252"/>
        <end position="277"/>
    </location>
</feature>
<sequence>MATIDSVCFCISLVAAAWLVHLFPISTAHDRPVHLIVFGLFSCSFAVVSATKALPTLFQPPGLEKPQYEAVPLEDLGHALERLEPTKPSTRQDGKVRISVLAAAVVALSLRIELYRRIGKATECTMDNVEVFLPFLLACYDAARSQRPLALEQDDRPDSSIYDGIRMALKRFILRPRTRYLLPILLVSYGAYLAQGLWSSSNSTYICPIVTGEPRTVPAMQVIALFLDLCLVLLVYESSPKSNGRGLSGRRYAVLWSSAIFATAVIWSVVASIVYVFKPEYRNWLLLLRPGVEFSTFVAMFGHILLFCLFCISTLHSIMTHGALDMSLYLTALMTMIPGFEFIWSHRNPFPPTPLSTTTFSFLFVFWGWLAYRHSQQAVGDRTPLSASRQTLLFLLLCILIFPALRKNSYVHYHPIDMLIYDAKIHHDNYLQSVGSTSSLSDTVARYKQRYNRNPPPGFDVWFEYARNKSILIVDEFDQIYEDLLPFRTISPASLRKQTWEMVSNPWNEISGITIRNGNAAVQENVIPTHRWMLEGVAALINSFARHLPDMDLAFNINDESRVAVPYSDINHLRDQARAEDKSGGAGFSPDRASGWLPIPENVLTDTVFRDMSFRNTFRAFGSVGCPPSSTARQSQHIYSQAHVCGPCVAKHSLGQFVSNWSEAADICHQPDMAYLHGFYLSPAAFKSSYQLMPVFSQSKPHGYNDILYPSAWNYMDKVRYEPSDSKGVPGEEGYTPGNPDPPFDQKVNVLFWRGATSEGVSGGDHSWRGMTRQRLVHMTNNLTTSSHDRFAVLLPNPANYKKYKYQILDGPAAKELGLETDIAIVDRIARCGGVGLHDCTDQEAEFGLVGPSDFQEHWRYKFLFDLDGAGFSGRFLPFLQSRSLPFKTALFREWYDSRLTAWLHFVPQDIRLHGVWSTLAYFAGVNGTMFGQQIRWKGHDKEAELIAEGGRKWASEVLRKEDMEVYFFRLLLEWGRLTDDKRDELGFVLE</sequence>
<evidence type="ECO:0000256" key="1">
    <source>
        <dbReference type="ARBA" id="ARBA00010118"/>
    </source>
</evidence>
<dbReference type="InterPro" id="IPR006598">
    <property type="entry name" value="CAP10"/>
</dbReference>
<evidence type="ECO:0000256" key="4">
    <source>
        <dbReference type="SAM" id="SignalP"/>
    </source>
</evidence>
<dbReference type="AlphaFoldDB" id="A0A0D2AQI9"/>
<comment type="similarity">
    <text evidence="1">Belongs to the glycosyltransferase 90 family.</text>
</comment>
<evidence type="ECO:0000256" key="2">
    <source>
        <dbReference type="ARBA" id="ARBA00022679"/>
    </source>
</evidence>
<dbReference type="GO" id="GO:0016740">
    <property type="term" value="F:transferase activity"/>
    <property type="evidence" value="ECO:0007669"/>
    <property type="project" value="UniProtKB-KW"/>
</dbReference>
<dbReference type="OrthoDB" id="541052at2759"/>
<proteinExistence type="inferred from homology"/>
<name>A0A0D2AQI9_9EURO</name>
<evidence type="ECO:0000259" key="5">
    <source>
        <dbReference type="SMART" id="SM00672"/>
    </source>
</evidence>
<feature type="signal peptide" evidence="4">
    <location>
        <begin position="1"/>
        <end position="28"/>
    </location>
</feature>
<gene>
    <name evidence="6" type="ORF">PV06_05785</name>
</gene>
<evidence type="ECO:0000256" key="3">
    <source>
        <dbReference type="SAM" id="Phobius"/>
    </source>
</evidence>